<evidence type="ECO:0000313" key="4">
    <source>
        <dbReference type="Proteomes" id="UP000192731"/>
    </source>
</evidence>
<dbReference type="InterPro" id="IPR036637">
    <property type="entry name" value="Phosphohistidine_dom_sf"/>
</dbReference>
<keyword evidence="3" id="KW-0418">Kinase</keyword>
<dbReference type="RefSeq" id="WP_084053084.1">
    <property type="nucleotide sequence ID" value="NZ_FWWT01000017.1"/>
</dbReference>
<protein>
    <submittedName>
        <fullName evidence="3">Pyruvate, water dikinase</fullName>
    </submittedName>
</protein>
<gene>
    <name evidence="3" type="ORF">SAMN00017405_1288</name>
</gene>
<dbReference type="AlphaFoldDB" id="A0A1W1VBC3"/>
<keyword evidence="3" id="KW-0808">Transferase</keyword>
<dbReference type="Gene3D" id="3.30.470.20">
    <property type="entry name" value="ATP-grasp fold, B domain"/>
    <property type="match status" value="1"/>
</dbReference>
<feature type="domain" description="PEP-utilising enzyme mobile" evidence="1">
    <location>
        <begin position="781"/>
        <end position="851"/>
    </location>
</feature>
<dbReference type="SUPFAM" id="SSF56059">
    <property type="entry name" value="Glutathione synthetase ATP-binding domain-like"/>
    <property type="match status" value="1"/>
</dbReference>
<feature type="domain" description="Pyruvate phosphate dikinase AMP/ATP-binding" evidence="2">
    <location>
        <begin position="18"/>
        <end position="305"/>
    </location>
</feature>
<sequence length="864" mass="97592">MNKKIYPFTNKDIPPLSVVGGKAKALIETSRAGFPVPEGFVLSVEFFSPWLKEIKSSSEWSELLLNVTRQQCDIVKSKARKLIFDEWQKLELDKVLSNFKTGIPFAVRSSSPEEDLEGTSFAGMYETSLGIKAEELEKNIASAFSSCFDFRVIEYKRKNKVNLENTQIAVIVQRQIASDVSGVGFSLNPTNNSYDEVMINASFGLGESIVSGIVTPDTYVVDSVKNEIIEKRIGDKQSALWIKSEGGIIKKDTNNCNEQALTDEQIFELTDLIKKCERYYEKPMDTEWAFEENKLYLLQSRPITTYLSLFPELLTKPGEMKKIYIDVMGLTQGFTESMSVLGMEIWTRVVDELKGDIMPSSIDGIMPALHGRQYINVSNCIAAWGLFATKQFLKKYDDNVKKIFSDIDLAREYKPAKTPENLKNLKFGMLKMVFPMIPSTIKAKFSDYKEVVNEYNSTASNIFSHIKILKSDKGFSEIVDLAIKDLETIMNKMGITIAGMSAFASIKRMFKSKDVEKLVIALGMDLEGNPTSQMGHLLFKLASYDDFQKTKSVEEFLVKVKEKSYSIEFMKDYEEYLNKFGARGFMEIDVASKRVYEDPRLLYEKLININIKDSQILNVKTKREEAYNKLLAVAKEGGFDKKFEKQAEIYQATFGYREHPKYVIVMICAKLHDIALEIGEKFVQEGILDDKWHIFDLHSKDITNAQKDEKIDLKAIRDRNLAPYKKVAHIKDWPLVIDSRGKIFKPKINAEDGDLLGTAIAPGIARGRAKLLRMPYEKPLNPGEILVAKATEPSWTPIFINAAGVIMEVGGPLQHGGIIAREYGIPCVSGMLGIMDIIKDGDLLEVDGSNGIVRIIEVGKKTYR</sequence>
<keyword evidence="4" id="KW-1185">Reference proteome</keyword>
<dbReference type="SUPFAM" id="SSF52009">
    <property type="entry name" value="Phosphohistidine domain"/>
    <property type="match status" value="1"/>
</dbReference>
<evidence type="ECO:0000259" key="2">
    <source>
        <dbReference type="Pfam" id="PF01326"/>
    </source>
</evidence>
<keyword evidence="3" id="KW-0670">Pyruvate</keyword>
<dbReference type="InterPro" id="IPR008279">
    <property type="entry name" value="PEP-util_enz_mobile_dom"/>
</dbReference>
<dbReference type="InterPro" id="IPR013815">
    <property type="entry name" value="ATP_grasp_subdomain_1"/>
</dbReference>
<dbReference type="Pfam" id="PF00391">
    <property type="entry name" value="PEP-utilizers"/>
    <property type="match status" value="1"/>
</dbReference>
<dbReference type="GO" id="GO:0016301">
    <property type="term" value="F:kinase activity"/>
    <property type="evidence" value="ECO:0007669"/>
    <property type="project" value="UniProtKB-KW"/>
</dbReference>
<dbReference type="InterPro" id="IPR051549">
    <property type="entry name" value="PEP_Utilizing_Enz"/>
</dbReference>
<dbReference type="Gene3D" id="3.50.30.10">
    <property type="entry name" value="Phosphohistidine domain"/>
    <property type="match status" value="1"/>
</dbReference>
<dbReference type="Pfam" id="PF01326">
    <property type="entry name" value="PPDK_N"/>
    <property type="match status" value="1"/>
</dbReference>
<dbReference type="Gene3D" id="3.30.1490.20">
    <property type="entry name" value="ATP-grasp fold, A domain"/>
    <property type="match status" value="1"/>
</dbReference>
<dbReference type="PANTHER" id="PTHR43615:SF1">
    <property type="entry name" value="PPDK_N DOMAIN-CONTAINING PROTEIN"/>
    <property type="match status" value="1"/>
</dbReference>
<dbReference type="GO" id="GO:0005524">
    <property type="term" value="F:ATP binding"/>
    <property type="evidence" value="ECO:0007669"/>
    <property type="project" value="InterPro"/>
</dbReference>
<dbReference type="OrthoDB" id="9765468at2"/>
<evidence type="ECO:0000259" key="1">
    <source>
        <dbReference type="Pfam" id="PF00391"/>
    </source>
</evidence>
<reference evidence="3 4" key="1">
    <citation type="submission" date="2017-04" db="EMBL/GenBank/DDBJ databases">
        <authorList>
            <person name="Afonso C.L."/>
            <person name="Miller P.J."/>
            <person name="Scott M.A."/>
            <person name="Spackman E."/>
            <person name="Goraichik I."/>
            <person name="Dimitrov K.M."/>
            <person name="Suarez D.L."/>
            <person name="Swayne D.E."/>
        </authorList>
    </citation>
    <scope>NUCLEOTIDE SEQUENCE [LARGE SCALE GENOMIC DNA]</scope>
    <source>
        <strain evidence="3 4">DSM 11270</strain>
    </source>
</reference>
<accession>A0A1W1VBC3</accession>
<dbReference type="InterPro" id="IPR002192">
    <property type="entry name" value="PPDK_AMP/ATP-bd"/>
</dbReference>
<name>A0A1W1VBC3_DESTI</name>
<dbReference type="PANTHER" id="PTHR43615">
    <property type="entry name" value="PHOSPHOENOLPYRUVATE SYNTHASE-RELATED"/>
    <property type="match status" value="1"/>
</dbReference>
<proteinExistence type="predicted"/>
<evidence type="ECO:0000313" key="3">
    <source>
        <dbReference type="EMBL" id="SMB90274.1"/>
    </source>
</evidence>
<dbReference type="EMBL" id="FWWT01000017">
    <property type="protein sequence ID" value="SMB90274.1"/>
    <property type="molecule type" value="Genomic_DNA"/>
</dbReference>
<dbReference type="STRING" id="656914.SAMN00017405_1288"/>
<organism evidence="3 4">
    <name type="scientific">Desulfonispora thiosulfatigenes DSM 11270</name>
    <dbReference type="NCBI Taxonomy" id="656914"/>
    <lineage>
        <taxon>Bacteria</taxon>
        <taxon>Bacillati</taxon>
        <taxon>Bacillota</taxon>
        <taxon>Clostridia</taxon>
        <taxon>Eubacteriales</taxon>
        <taxon>Peptococcaceae</taxon>
        <taxon>Desulfonispora</taxon>
    </lineage>
</organism>
<dbReference type="Proteomes" id="UP000192731">
    <property type="component" value="Unassembled WGS sequence"/>
</dbReference>